<keyword evidence="1" id="KW-0472">Membrane</keyword>
<dbReference type="InterPro" id="IPR003599">
    <property type="entry name" value="Ig_sub"/>
</dbReference>
<name>A0AAQ5ZHG5_AMPOC</name>
<dbReference type="InterPro" id="IPR013783">
    <property type="entry name" value="Ig-like_fold"/>
</dbReference>
<keyword evidence="1" id="KW-1133">Transmembrane helix</keyword>
<feature type="domain" description="Ig-like" evidence="2">
    <location>
        <begin position="275"/>
        <end position="360"/>
    </location>
</feature>
<dbReference type="PANTHER" id="PTHR46484">
    <property type="entry name" value="SI:CH211-171H4.5-RELATED"/>
    <property type="match status" value="1"/>
</dbReference>
<protein>
    <recommendedName>
        <fullName evidence="2">Ig-like domain-containing protein</fullName>
    </recommendedName>
</protein>
<dbReference type="InterPro" id="IPR036179">
    <property type="entry name" value="Ig-like_dom_sf"/>
</dbReference>
<keyword evidence="4" id="KW-1185">Reference proteome</keyword>
<dbReference type="SUPFAM" id="SSF48726">
    <property type="entry name" value="Immunoglobulin"/>
    <property type="match status" value="3"/>
</dbReference>
<keyword evidence="1" id="KW-0812">Transmembrane</keyword>
<dbReference type="RefSeq" id="XP_035806494.1">
    <property type="nucleotide sequence ID" value="XM_035950601.2"/>
</dbReference>
<dbReference type="RefSeq" id="XP_023131219.1">
    <property type="nucleotide sequence ID" value="XM_023275451.3"/>
</dbReference>
<dbReference type="InterPro" id="IPR007110">
    <property type="entry name" value="Ig-like_dom"/>
</dbReference>
<dbReference type="Gene3D" id="2.60.40.10">
    <property type="entry name" value="Immunoglobulins"/>
    <property type="match status" value="3"/>
</dbReference>
<dbReference type="SMART" id="SM00409">
    <property type="entry name" value="IG"/>
    <property type="match status" value="3"/>
</dbReference>
<reference evidence="3 4" key="1">
    <citation type="submission" date="2022-01" db="EMBL/GenBank/DDBJ databases">
        <title>A chromosome-scale genome assembly of the false clownfish, Amphiprion ocellaris.</title>
        <authorList>
            <person name="Ryu T."/>
        </authorList>
    </citation>
    <scope>NUCLEOTIDE SEQUENCE [LARGE SCALE GENOMIC DNA]</scope>
</reference>
<reference evidence="3" key="3">
    <citation type="submission" date="2025-09" db="UniProtKB">
        <authorList>
            <consortium name="Ensembl"/>
        </authorList>
    </citation>
    <scope>IDENTIFICATION</scope>
</reference>
<evidence type="ECO:0000313" key="3">
    <source>
        <dbReference type="Ensembl" id="ENSAOCP00000064297.1"/>
    </source>
</evidence>
<accession>A0AAQ5ZHG5</accession>
<dbReference type="Ensembl" id="ENSAOCT00000053694.1">
    <property type="protein sequence ID" value="ENSAOCP00000064297.1"/>
    <property type="gene ID" value="ENSAOCG00000029291.1"/>
</dbReference>
<organism evidence="3 4">
    <name type="scientific">Amphiprion ocellaris</name>
    <name type="common">Clown anemonefish</name>
    <dbReference type="NCBI Taxonomy" id="80972"/>
    <lineage>
        <taxon>Eukaryota</taxon>
        <taxon>Metazoa</taxon>
        <taxon>Chordata</taxon>
        <taxon>Craniata</taxon>
        <taxon>Vertebrata</taxon>
        <taxon>Euteleostomi</taxon>
        <taxon>Actinopterygii</taxon>
        <taxon>Neopterygii</taxon>
        <taxon>Teleostei</taxon>
        <taxon>Neoteleostei</taxon>
        <taxon>Acanthomorphata</taxon>
        <taxon>Ovalentaria</taxon>
        <taxon>Pomacentridae</taxon>
        <taxon>Amphiprion</taxon>
    </lineage>
</organism>
<evidence type="ECO:0000313" key="4">
    <source>
        <dbReference type="Proteomes" id="UP001501940"/>
    </source>
</evidence>
<dbReference type="AlphaFoldDB" id="A0AAQ5ZHG5"/>
<reference evidence="3" key="2">
    <citation type="submission" date="2025-08" db="UniProtKB">
        <authorList>
            <consortium name="Ensembl"/>
        </authorList>
    </citation>
    <scope>IDENTIFICATION</scope>
</reference>
<dbReference type="GeneID" id="111571994"/>
<dbReference type="PANTHER" id="PTHR46484:SF8">
    <property type="entry name" value="B-CELL RECEPTOR CD22-LIKE-RELATED"/>
    <property type="match status" value="1"/>
</dbReference>
<feature type="domain" description="Ig-like" evidence="2">
    <location>
        <begin position="176"/>
        <end position="270"/>
    </location>
</feature>
<dbReference type="PROSITE" id="PS50835">
    <property type="entry name" value="IG_LIKE"/>
    <property type="match status" value="2"/>
</dbReference>
<sequence length="474" mass="52364">MVPCTQNLLLFTVSSKLPMDSFGNKCVPLNMVIMLLTSLFVSGALADCSKTPSLFITAPKKIEALSGSCLLIPCNFRVAEGWNFNTTRRTFGVWIKDDSSFLNNPKNVIFNSSGTVTTYPMEITGNLSQRNCTTLFSNLNTNHTDTYFFRIENEQFKATASCDHLQIEVNDSPWRPRMNISGELKEKKSVTISCSAFTPCPHSPPQLTWNLQQNSHSQIEENTDGTFTAKIQQSITLSDSHDGFNISCSATYPVDEGKPGKTKETQQILSVTYAPKETSASISPSGLVLAGSWVNLTCSSRANPPVSNFFWFLKTKDGPMKVAEGYLHRLKMTNMTESYFCVATNDLGHETSLEIHLRISENGQPSSLGAVVGGITGVIVLMCVVFILWRLKSTCSTSHQVQNTLLQEQTRTAENEGIHYGVIDFSKLRPGPSSDSMKDNRQQTDVIYSQVKVCKSSTQTADGPECIYAQVKKK</sequence>
<feature type="transmembrane region" description="Helical" evidence="1">
    <location>
        <begin position="368"/>
        <end position="389"/>
    </location>
</feature>
<evidence type="ECO:0000256" key="1">
    <source>
        <dbReference type="SAM" id="Phobius"/>
    </source>
</evidence>
<proteinExistence type="predicted"/>
<evidence type="ECO:0000259" key="2">
    <source>
        <dbReference type="PROSITE" id="PS50835"/>
    </source>
</evidence>
<dbReference type="GeneTree" id="ENSGT01150000286924"/>
<dbReference type="KEGG" id="aoce:111571994"/>
<dbReference type="Proteomes" id="UP001501940">
    <property type="component" value="Chromosome 22"/>
</dbReference>